<dbReference type="Proteomes" id="UP000180252">
    <property type="component" value="Unassembled WGS sequence"/>
</dbReference>
<sequence>MKNILKIFLIIIIALTTYSCSDDYFDVNTPGNVIPDANKNLKDLLGPAIYYTFDAQYSAATRVSLLTQYTSSALNSSVGVDNHYEESLDSYWSSVYVKALGNLKEVADKADETKSSHYKGIVQILQAVNFGLLTDLYGDIPFSQASLASQNFKPEYDRQEEVYKGINNLLDQGIANLSAPNTSSFTPGKEDLVYGGNVEKWIKAAYSFKARYALHLSKINTTTAASTVVSYLAKGITSNADDFQLIYNKVQTNPWYNNQLGLNTGNASYLITKQFIGFMNGSTFAFKTVTMDPRMPLLIDLRSYPVTDGVVNPKDPNPNVPGNYIGGEPGQGSKGTPAPNAKIGLYSYYSKVDSPVVILSFSEVKLMQAEAQFILNGGNATSTGTNATGYSAYMDAIGANMDKLGVSAPDKNAYLGDASINKGAASLQLKDIMRQKNIVLYLNCETFNDYRRYDFSTNVFPGLALPKAADPANGGKWIRRFIYSTNERNANKANYELNFKSMVTPVWWDK</sequence>
<dbReference type="SUPFAM" id="SSF48452">
    <property type="entry name" value="TPR-like"/>
    <property type="match status" value="1"/>
</dbReference>
<name>A0A1S1J892_9FLAO</name>
<dbReference type="InterPro" id="IPR041662">
    <property type="entry name" value="SusD-like_2"/>
</dbReference>
<comment type="caution">
    <text evidence="2">The sequence shown here is derived from an EMBL/GenBank/DDBJ whole genome shotgun (WGS) entry which is preliminary data.</text>
</comment>
<evidence type="ECO:0000313" key="4">
    <source>
        <dbReference type="Proteomes" id="UP000180252"/>
    </source>
</evidence>
<organism evidence="2 4">
    <name type="scientific">Flavobacterium tructae</name>
    <dbReference type="NCBI Taxonomy" id="1114873"/>
    <lineage>
        <taxon>Bacteria</taxon>
        <taxon>Pseudomonadati</taxon>
        <taxon>Bacteroidota</taxon>
        <taxon>Flavobacteriia</taxon>
        <taxon>Flavobacteriales</taxon>
        <taxon>Flavobacteriaceae</taxon>
        <taxon>Flavobacterium</taxon>
    </lineage>
</organism>
<dbReference type="Proteomes" id="UP000198319">
    <property type="component" value="Unassembled WGS sequence"/>
</dbReference>
<reference evidence="3 5" key="3">
    <citation type="submission" date="2016-11" db="EMBL/GenBank/DDBJ databases">
        <title>Whole genomes of Flavobacteriaceae.</title>
        <authorList>
            <person name="Stine C."/>
            <person name="Li C."/>
            <person name="Tadesse D."/>
        </authorList>
    </citation>
    <scope>NUCLEOTIDE SEQUENCE [LARGE SCALE GENOMIC DNA]</scope>
    <source>
        <strain evidence="3 5">ATCC BAA-2541</strain>
    </source>
</reference>
<keyword evidence="5" id="KW-1185">Reference proteome</keyword>
<dbReference type="Gene3D" id="1.25.40.390">
    <property type="match status" value="1"/>
</dbReference>
<reference evidence="2" key="1">
    <citation type="submission" date="2016-09" db="EMBL/GenBank/DDBJ databases">
        <authorList>
            <person name="Capua I."/>
            <person name="De Benedictis P."/>
            <person name="Joannis T."/>
            <person name="Lombin L.H."/>
            <person name="Cattoli G."/>
        </authorList>
    </citation>
    <scope>NUCLEOTIDE SEQUENCE [LARGE SCALE GENOMIC DNA]</scope>
    <source>
        <strain evidence="2">MSU</strain>
    </source>
</reference>
<accession>A0A1S1J892</accession>
<dbReference type="RefSeq" id="WP_070907040.1">
    <property type="nucleotide sequence ID" value="NZ_MIKE01000022.1"/>
</dbReference>
<reference evidence="4" key="2">
    <citation type="submission" date="2016-09" db="EMBL/GenBank/DDBJ databases">
        <authorList>
            <person name="Chen S."/>
            <person name="Walker E."/>
        </authorList>
    </citation>
    <scope>NUCLEOTIDE SEQUENCE [LARGE SCALE GENOMIC DNA]</scope>
    <source>
        <strain evidence="4">MSU</strain>
    </source>
</reference>
<dbReference type="InterPro" id="IPR011990">
    <property type="entry name" value="TPR-like_helical_dom_sf"/>
</dbReference>
<keyword evidence="1" id="KW-0732">Signal</keyword>
<dbReference type="EMBL" id="MIKE01000022">
    <property type="protein sequence ID" value="OHT45784.1"/>
    <property type="molecule type" value="Genomic_DNA"/>
</dbReference>
<gene>
    <name evidence="3" type="ORF">B0A71_17395</name>
    <name evidence="2" type="ORF">BHE19_08110</name>
</gene>
<dbReference type="Pfam" id="PF12771">
    <property type="entry name" value="SusD-like_2"/>
    <property type="match status" value="1"/>
</dbReference>
<feature type="chain" id="PRO_5010225703" description="SusD/RagB family nutrient-binding outer membrane lipoprotein" evidence="1">
    <location>
        <begin position="22"/>
        <end position="510"/>
    </location>
</feature>
<dbReference type="STRING" id="1278819.BHE19_08110"/>
<evidence type="ECO:0008006" key="6">
    <source>
        <dbReference type="Google" id="ProtNLM"/>
    </source>
</evidence>
<protein>
    <recommendedName>
        <fullName evidence="6">SusD/RagB family nutrient-binding outer membrane lipoprotein</fullName>
    </recommendedName>
</protein>
<feature type="signal peptide" evidence="1">
    <location>
        <begin position="1"/>
        <end position="21"/>
    </location>
</feature>
<evidence type="ECO:0000313" key="2">
    <source>
        <dbReference type="EMBL" id="OHT45784.1"/>
    </source>
</evidence>
<dbReference type="AlphaFoldDB" id="A0A1S1J892"/>
<dbReference type="EMBL" id="MUHG01000026">
    <property type="protein sequence ID" value="OXB17045.1"/>
    <property type="molecule type" value="Genomic_DNA"/>
</dbReference>
<evidence type="ECO:0000313" key="5">
    <source>
        <dbReference type="Proteomes" id="UP000198319"/>
    </source>
</evidence>
<evidence type="ECO:0000256" key="1">
    <source>
        <dbReference type="SAM" id="SignalP"/>
    </source>
</evidence>
<proteinExistence type="predicted"/>
<evidence type="ECO:0000313" key="3">
    <source>
        <dbReference type="EMBL" id="OXB17045.1"/>
    </source>
</evidence>
<dbReference type="OrthoDB" id="725917at2"/>
<dbReference type="PROSITE" id="PS51257">
    <property type="entry name" value="PROKAR_LIPOPROTEIN"/>
    <property type="match status" value="1"/>
</dbReference>